<sequence length="132" mass="15376">METNYDDLSVSSNLKDEDFKNITKMICKLFSLWNITETEQANLLGHISPSELHKYQQSDAWFHSEQDISRAVLLLNTHKNLRILYPQNSVCYGFVKRPNERLKGSSPLEIMLDFGTEGIEIVYKLTQFYLAR</sequence>
<reference evidence="1 2" key="1">
    <citation type="journal article" date="2016" name="Int. J. Syst. Evol. Microbiol.">
        <title>Paraphotobacterium marinum gen. nov., sp. nov., a member of the family Vibrionaceae, isolated from surface seawater.</title>
        <authorList>
            <person name="Huang Z."/>
            <person name="Dong C."/>
            <person name="Shao Z."/>
        </authorList>
    </citation>
    <scope>NUCLEOTIDE SEQUENCE [LARGE SCALE GENOMIC DNA]</scope>
    <source>
        <strain evidence="1 2">NSCS20N07D</strain>
    </source>
</reference>
<evidence type="ECO:0008006" key="3">
    <source>
        <dbReference type="Google" id="ProtNLM"/>
    </source>
</evidence>
<accession>A0A220VFX6</accession>
<keyword evidence="2" id="KW-1185">Reference proteome</keyword>
<dbReference type="EMBL" id="CP022356">
    <property type="protein sequence ID" value="ASK79136.1"/>
    <property type="molecule type" value="Genomic_DNA"/>
</dbReference>
<gene>
    <name evidence="1" type="ORF">CF386_08690</name>
</gene>
<dbReference type="AlphaFoldDB" id="A0A220VFX6"/>
<dbReference type="Proteomes" id="UP000242175">
    <property type="component" value="Chromosome small"/>
</dbReference>
<dbReference type="OrthoDB" id="117888at2"/>
<dbReference type="KEGG" id="pmai:CF386_08690"/>
<organism evidence="1 2">
    <name type="scientific">Paraphotobacterium marinum</name>
    <dbReference type="NCBI Taxonomy" id="1755811"/>
    <lineage>
        <taxon>Bacteria</taxon>
        <taxon>Pseudomonadati</taxon>
        <taxon>Pseudomonadota</taxon>
        <taxon>Gammaproteobacteria</taxon>
        <taxon>Vibrionales</taxon>
        <taxon>Vibrionaceae</taxon>
        <taxon>Paraphotobacterium</taxon>
    </lineage>
</organism>
<evidence type="ECO:0000313" key="1">
    <source>
        <dbReference type="EMBL" id="ASK79136.1"/>
    </source>
</evidence>
<proteinExistence type="predicted"/>
<protein>
    <recommendedName>
        <fullName evidence="3">Antitoxin Xre/MbcA/ParS-like toxin-binding domain-containing protein</fullName>
    </recommendedName>
</protein>
<name>A0A220VFX6_9GAMM</name>
<dbReference type="RefSeq" id="WP_089074044.1">
    <property type="nucleotide sequence ID" value="NZ_CBCSAM010000002.1"/>
</dbReference>
<evidence type="ECO:0000313" key="2">
    <source>
        <dbReference type="Proteomes" id="UP000242175"/>
    </source>
</evidence>